<keyword evidence="11" id="KW-0969">Cilium</keyword>
<protein>
    <recommendedName>
        <fullName evidence="3 9">Flagellar biosynthetic protein FliR</fullName>
    </recommendedName>
</protein>
<dbReference type="PANTHER" id="PTHR30065:SF8">
    <property type="entry name" value="FLAGELLAR BIOSYNTHETIC PROTEIN FLIR"/>
    <property type="match status" value="1"/>
</dbReference>
<comment type="function">
    <text evidence="1 10">Role in flagellar biosynthesis.</text>
</comment>
<proteinExistence type="inferred from homology"/>
<reference evidence="11 12" key="1">
    <citation type="submission" date="2020-09" db="EMBL/GenBank/DDBJ databases">
        <title>Genome sequence of the banana aphid, Pentalonia nigronervosa Coquerel (Hemiptera: Aphididae) and its symbionts.</title>
        <authorList>
            <person name="Mathers T.C."/>
            <person name="Mugford S.T."/>
            <person name="Hogenhout S.A."/>
            <person name="Tripathi L."/>
        </authorList>
    </citation>
    <scope>NUCLEOTIDE SEQUENCE [LARGE SCALE GENOMIC DNA]</scope>
    <source>
        <strain evidence="11">Ba4</strain>
    </source>
</reference>
<evidence type="ECO:0000313" key="12">
    <source>
        <dbReference type="Proteomes" id="UP000516346"/>
    </source>
</evidence>
<keyword evidence="8 10" id="KW-0975">Bacterial flagellum</keyword>
<dbReference type="GO" id="GO:0009425">
    <property type="term" value="C:bacterial-type flagellum basal body"/>
    <property type="evidence" value="ECO:0007669"/>
    <property type="project" value="UniProtKB-SubCell"/>
</dbReference>
<name>A0A7H1AZC2_9GAMM</name>
<dbReference type="GO" id="GO:0006605">
    <property type="term" value="P:protein targeting"/>
    <property type="evidence" value="ECO:0007669"/>
    <property type="project" value="UniProtKB-UniRule"/>
</dbReference>
<keyword evidence="7 10" id="KW-0472">Membrane</keyword>
<feature type="transmembrane region" description="Helical" evidence="10">
    <location>
        <begin position="175"/>
        <end position="199"/>
    </location>
</feature>
<dbReference type="AlphaFoldDB" id="A0A7H1AZC2"/>
<dbReference type="EMBL" id="CP061275">
    <property type="protein sequence ID" value="QNS01827.1"/>
    <property type="molecule type" value="Genomic_DNA"/>
</dbReference>
<comment type="similarity">
    <text evidence="2 10">Belongs to the FliR/MopE/SpaR family.</text>
</comment>
<keyword evidence="11" id="KW-0966">Cell projection</keyword>
<evidence type="ECO:0000256" key="7">
    <source>
        <dbReference type="ARBA" id="ARBA00023136"/>
    </source>
</evidence>
<gene>
    <name evidence="11" type="primary">fliR</name>
    <name evidence="11" type="ORF">ICW73_02535</name>
</gene>
<evidence type="ECO:0000256" key="1">
    <source>
        <dbReference type="ARBA" id="ARBA00002578"/>
    </source>
</evidence>
<dbReference type="InterPro" id="IPR002010">
    <property type="entry name" value="T3SS_IM_R"/>
</dbReference>
<dbReference type="PANTHER" id="PTHR30065">
    <property type="entry name" value="FLAGELLAR BIOSYNTHETIC PROTEIN FLIR"/>
    <property type="match status" value="1"/>
</dbReference>
<evidence type="ECO:0000256" key="4">
    <source>
        <dbReference type="ARBA" id="ARBA00022475"/>
    </source>
</evidence>
<dbReference type="NCBIfam" id="TIGR01400">
    <property type="entry name" value="fliR"/>
    <property type="match status" value="1"/>
</dbReference>
<keyword evidence="11" id="KW-0282">Flagellum</keyword>
<evidence type="ECO:0000256" key="2">
    <source>
        <dbReference type="ARBA" id="ARBA00009772"/>
    </source>
</evidence>
<keyword evidence="6 10" id="KW-1133">Transmembrane helix</keyword>
<dbReference type="InterPro" id="IPR006303">
    <property type="entry name" value="FliR"/>
</dbReference>
<dbReference type="GO" id="GO:0005886">
    <property type="term" value="C:plasma membrane"/>
    <property type="evidence" value="ECO:0007669"/>
    <property type="project" value="UniProtKB-SubCell"/>
</dbReference>
<evidence type="ECO:0000256" key="6">
    <source>
        <dbReference type="ARBA" id="ARBA00022989"/>
    </source>
</evidence>
<feature type="transmembrane region" description="Helical" evidence="10">
    <location>
        <begin position="211"/>
        <end position="233"/>
    </location>
</feature>
<dbReference type="PRINTS" id="PR00953">
    <property type="entry name" value="TYPE3IMRPROT"/>
</dbReference>
<evidence type="ECO:0000256" key="9">
    <source>
        <dbReference type="NCBIfam" id="TIGR01400"/>
    </source>
</evidence>
<dbReference type="Proteomes" id="UP000516346">
    <property type="component" value="Chromosome"/>
</dbReference>
<feature type="transmembrane region" description="Helical" evidence="10">
    <location>
        <begin position="119"/>
        <end position="140"/>
    </location>
</feature>
<comment type="subcellular location">
    <subcellularLocation>
        <location evidence="10">Cell membrane</location>
        <topology evidence="10">Multi-pass membrane protein</topology>
    </subcellularLocation>
    <subcellularLocation>
        <location evidence="10">Bacterial flagellum basal body</location>
    </subcellularLocation>
</comment>
<feature type="transmembrane region" description="Helical" evidence="10">
    <location>
        <begin position="45"/>
        <end position="72"/>
    </location>
</feature>
<dbReference type="GO" id="GO:0044780">
    <property type="term" value="P:bacterial-type flagellum assembly"/>
    <property type="evidence" value="ECO:0007669"/>
    <property type="project" value="UniProtKB-UniRule"/>
</dbReference>
<sequence>MITFNSTQLIALISSFFWPLIRIFSFFSTAVFFDNKIISRKSKIILSSLISWLIFPFLPTIDIELFSCFGIITCFYQILIGIVLGLTTQFIFSAISLSGEIIGLQMGLSFATFFNHNNYIGVSIISRFLNILMFCFFLALNAHLDIISVLVNSFNSIPINIVFIHKNTFLILLQFFSHIFLDSIILIFPIMICLLALNFVMSLLNRISSQISIFSIGFPLNLLIGMLMLYLLISDMLPIFKNMLIKLLSLYIQIF</sequence>
<accession>A0A7H1AZC2</accession>
<evidence type="ECO:0000256" key="8">
    <source>
        <dbReference type="ARBA" id="ARBA00023143"/>
    </source>
</evidence>
<keyword evidence="4 10" id="KW-1003">Cell membrane</keyword>
<evidence type="ECO:0000256" key="5">
    <source>
        <dbReference type="ARBA" id="ARBA00022692"/>
    </source>
</evidence>
<organism evidence="11 12">
    <name type="scientific">Buchnera aphidicola</name>
    <name type="common">Pentalonia nigronervosa</name>
    <dbReference type="NCBI Taxonomy" id="1309793"/>
    <lineage>
        <taxon>Bacteria</taxon>
        <taxon>Pseudomonadati</taxon>
        <taxon>Pseudomonadota</taxon>
        <taxon>Gammaproteobacteria</taxon>
        <taxon>Enterobacterales</taxon>
        <taxon>Erwiniaceae</taxon>
        <taxon>Buchnera</taxon>
    </lineage>
</organism>
<evidence type="ECO:0000313" key="11">
    <source>
        <dbReference type="EMBL" id="QNS01827.1"/>
    </source>
</evidence>
<dbReference type="Pfam" id="PF01311">
    <property type="entry name" value="Bac_export_1"/>
    <property type="match status" value="1"/>
</dbReference>
<evidence type="ECO:0000256" key="3">
    <source>
        <dbReference type="ARBA" id="ARBA00021717"/>
    </source>
</evidence>
<feature type="transmembrane region" description="Helical" evidence="10">
    <location>
        <begin position="12"/>
        <end position="33"/>
    </location>
</feature>
<keyword evidence="5 10" id="KW-0812">Transmembrane</keyword>
<evidence type="ECO:0000256" key="10">
    <source>
        <dbReference type="RuleBase" id="RU362071"/>
    </source>
</evidence>